<proteinExistence type="predicted"/>
<keyword evidence="3" id="KW-1185">Reference proteome</keyword>
<dbReference type="AlphaFoldDB" id="A0A9Q1FV90"/>
<gene>
    <name evidence="2" type="ORF">SKAU_G00083340</name>
</gene>
<evidence type="ECO:0000256" key="1">
    <source>
        <dbReference type="SAM" id="MobiDB-lite"/>
    </source>
</evidence>
<dbReference type="Proteomes" id="UP001152622">
    <property type="component" value="Chromosome 3"/>
</dbReference>
<feature type="region of interest" description="Disordered" evidence="1">
    <location>
        <begin position="14"/>
        <end position="39"/>
    </location>
</feature>
<organism evidence="2 3">
    <name type="scientific">Synaphobranchus kaupii</name>
    <name type="common">Kaup's arrowtooth eel</name>
    <dbReference type="NCBI Taxonomy" id="118154"/>
    <lineage>
        <taxon>Eukaryota</taxon>
        <taxon>Metazoa</taxon>
        <taxon>Chordata</taxon>
        <taxon>Craniata</taxon>
        <taxon>Vertebrata</taxon>
        <taxon>Euteleostomi</taxon>
        <taxon>Actinopterygii</taxon>
        <taxon>Neopterygii</taxon>
        <taxon>Teleostei</taxon>
        <taxon>Anguilliformes</taxon>
        <taxon>Synaphobranchidae</taxon>
        <taxon>Synaphobranchus</taxon>
    </lineage>
</organism>
<evidence type="ECO:0000313" key="3">
    <source>
        <dbReference type="Proteomes" id="UP001152622"/>
    </source>
</evidence>
<comment type="caution">
    <text evidence="2">The sequence shown here is derived from an EMBL/GenBank/DDBJ whole genome shotgun (WGS) entry which is preliminary data.</text>
</comment>
<dbReference type="EMBL" id="JAINUF010000003">
    <property type="protein sequence ID" value="KAJ8368306.1"/>
    <property type="molecule type" value="Genomic_DNA"/>
</dbReference>
<reference evidence="2" key="1">
    <citation type="journal article" date="2023" name="Science">
        <title>Genome structures resolve the early diversification of teleost fishes.</title>
        <authorList>
            <person name="Parey E."/>
            <person name="Louis A."/>
            <person name="Montfort J."/>
            <person name="Bouchez O."/>
            <person name="Roques C."/>
            <person name="Iampietro C."/>
            <person name="Lluch J."/>
            <person name="Castinel A."/>
            <person name="Donnadieu C."/>
            <person name="Desvignes T."/>
            <person name="Floi Bucao C."/>
            <person name="Jouanno E."/>
            <person name="Wen M."/>
            <person name="Mejri S."/>
            <person name="Dirks R."/>
            <person name="Jansen H."/>
            <person name="Henkel C."/>
            <person name="Chen W.J."/>
            <person name="Zahm M."/>
            <person name="Cabau C."/>
            <person name="Klopp C."/>
            <person name="Thompson A.W."/>
            <person name="Robinson-Rechavi M."/>
            <person name="Braasch I."/>
            <person name="Lecointre G."/>
            <person name="Bobe J."/>
            <person name="Postlethwait J.H."/>
            <person name="Berthelot C."/>
            <person name="Roest Crollius H."/>
            <person name="Guiguen Y."/>
        </authorList>
    </citation>
    <scope>NUCLEOTIDE SEQUENCE</scope>
    <source>
        <strain evidence="2">WJC10195</strain>
    </source>
</reference>
<evidence type="ECO:0000313" key="2">
    <source>
        <dbReference type="EMBL" id="KAJ8368306.1"/>
    </source>
</evidence>
<sequence>MRCDTEYSACAETPIAAPKRAPASAHGTSPPPHTEQLPSSWEVRCGGAAVISGWGSDTAASSIAPLQSAPSSQAHGTVLRMEPPFLSLRF</sequence>
<accession>A0A9Q1FV90</accession>
<name>A0A9Q1FV90_SYNKA</name>
<protein>
    <submittedName>
        <fullName evidence="2">Uncharacterized protein</fullName>
    </submittedName>
</protein>